<dbReference type="OrthoDB" id="1689949at2759"/>
<organism evidence="1 2">
    <name type="scientific">Mucuna pruriens</name>
    <name type="common">Velvet bean</name>
    <name type="synonym">Dolichos pruriens</name>
    <dbReference type="NCBI Taxonomy" id="157652"/>
    <lineage>
        <taxon>Eukaryota</taxon>
        <taxon>Viridiplantae</taxon>
        <taxon>Streptophyta</taxon>
        <taxon>Embryophyta</taxon>
        <taxon>Tracheophyta</taxon>
        <taxon>Spermatophyta</taxon>
        <taxon>Magnoliopsida</taxon>
        <taxon>eudicotyledons</taxon>
        <taxon>Gunneridae</taxon>
        <taxon>Pentapetalae</taxon>
        <taxon>rosids</taxon>
        <taxon>fabids</taxon>
        <taxon>Fabales</taxon>
        <taxon>Fabaceae</taxon>
        <taxon>Papilionoideae</taxon>
        <taxon>50 kb inversion clade</taxon>
        <taxon>NPAAA clade</taxon>
        <taxon>indigoferoid/millettioid clade</taxon>
        <taxon>Phaseoleae</taxon>
        <taxon>Mucuna</taxon>
    </lineage>
</organism>
<dbReference type="EMBL" id="QJKJ01005307">
    <property type="protein sequence ID" value="RDX90722.1"/>
    <property type="molecule type" value="Genomic_DNA"/>
</dbReference>
<sequence>MQVVPKKFGMTVMKNQHDELVPMWIQNSWRVCIDYRRLNQATHKDHFPLPFIDQVLEKLIGKSHYCFLDDICKSTLHLKINTRLPLPAHLVPLHILACHLACARHLSTLHDKHLLGPAPGLHEVYADSFNACLENLSKVLTRCIDTNLVLNFEKCHFMVTEGIVLGHLVSNKGIEVDKSKINIIISLPNLASVWEDSTEDLSRISARLPCHCPNCYKRMWNLTLISLALKHSRS</sequence>
<dbReference type="PANTHER" id="PTHR24559">
    <property type="entry name" value="TRANSPOSON TY3-I GAG-POL POLYPROTEIN"/>
    <property type="match status" value="1"/>
</dbReference>
<dbReference type="InterPro" id="IPR043128">
    <property type="entry name" value="Rev_trsase/Diguanyl_cyclase"/>
</dbReference>
<proteinExistence type="predicted"/>
<evidence type="ECO:0000313" key="1">
    <source>
        <dbReference type="EMBL" id="RDX90722.1"/>
    </source>
</evidence>
<dbReference type="Proteomes" id="UP000257109">
    <property type="component" value="Unassembled WGS sequence"/>
</dbReference>
<name>A0A371GJH8_MUCPR</name>
<keyword evidence="2" id="KW-1185">Reference proteome</keyword>
<dbReference type="InterPro" id="IPR053134">
    <property type="entry name" value="RNA-dir_DNA_polymerase"/>
</dbReference>
<dbReference type="InterPro" id="IPR043502">
    <property type="entry name" value="DNA/RNA_pol_sf"/>
</dbReference>
<dbReference type="AlphaFoldDB" id="A0A371GJH8"/>
<gene>
    <name evidence="1" type="primary">pol</name>
    <name evidence="1" type="ORF">CR513_27390</name>
</gene>
<comment type="caution">
    <text evidence="1">The sequence shown here is derived from an EMBL/GenBank/DDBJ whole genome shotgun (WGS) entry which is preliminary data.</text>
</comment>
<dbReference type="Gene3D" id="3.30.70.270">
    <property type="match status" value="1"/>
</dbReference>
<feature type="non-terminal residue" evidence="1">
    <location>
        <position position="1"/>
    </location>
</feature>
<dbReference type="SUPFAM" id="SSF56672">
    <property type="entry name" value="DNA/RNA polymerases"/>
    <property type="match status" value="2"/>
</dbReference>
<protein>
    <submittedName>
        <fullName evidence="1">Retrovirus-related Pol polyprotein</fullName>
    </submittedName>
</protein>
<reference evidence="1" key="1">
    <citation type="submission" date="2018-05" db="EMBL/GenBank/DDBJ databases">
        <title>Draft genome of Mucuna pruriens seed.</title>
        <authorList>
            <person name="Nnadi N.E."/>
            <person name="Vos R."/>
            <person name="Hasami M.H."/>
            <person name="Devisetty U.K."/>
            <person name="Aguiy J.C."/>
        </authorList>
    </citation>
    <scope>NUCLEOTIDE SEQUENCE [LARGE SCALE GENOMIC DNA]</scope>
    <source>
        <strain evidence="1">JCA_2017</strain>
    </source>
</reference>
<accession>A0A371GJH8</accession>
<dbReference type="PANTHER" id="PTHR24559:SF444">
    <property type="entry name" value="REVERSE TRANSCRIPTASE DOMAIN-CONTAINING PROTEIN"/>
    <property type="match status" value="1"/>
</dbReference>
<evidence type="ECO:0000313" key="2">
    <source>
        <dbReference type="Proteomes" id="UP000257109"/>
    </source>
</evidence>